<evidence type="ECO:0000313" key="1">
    <source>
        <dbReference type="EMBL" id="KRY37204.1"/>
    </source>
</evidence>
<evidence type="ECO:0000313" key="2">
    <source>
        <dbReference type="Proteomes" id="UP000054776"/>
    </source>
</evidence>
<proteinExistence type="predicted"/>
<dbReference type="EMBL" id="JYDH01000036">
    <property type="protein sequence ID" value="KRY37204.1"/>
    <property type="molecule type" value="Genomic_DNA"/>
</dbReference>
<name>A0A0V1BJ04_TRISP</name>
<comment type="caution">
    <text evidence="1">The sequence shown here is derived from an EMBL/GenBank/DDBJ whole genome shotgun (WGS) entry which is preliminary data.</text>
</comment>
<dbReference type="InParanoid" id="A0A0V1BJ04"/>
<dbReference type="Proteomes" id="UP000054776">
    <property type="component" value="Unassembled WGS sequence"/>
</dbReference>
<keyword evidence="2" id="KW-1185">Reference proteome</keyword>
<protein>
    <submittedName>
        <fullName evidence="1">Uncharacterized protein</fullName>
    </submittedName>
</protein>
<reference evidence="1 2" key="1">
    <citation type="submission" date="2015-01" db="EMBL/GenBank/DDBJ databases">
        <title>Evolution of Trichinella species and genotypes.</title>
        <authorList>
            <person name="Korhonen P.K."/>
            <person name="Edoardo P."/>
            <person name="Giuseppe L.R."/>
            <person name="Gasser R.B."/>
        </authorList>
    </citation>
    <scope>NUCLEOTIDE SEQUENCE [LARGE SCALE GENOMIC DNA]</scope>
    <source>
        <strain evidence="1">ISS3</strain>
    </source>
</reference>
<accession>A0A0V1BJ04</accession>
<dbReference type="OrthoDB" id="5915589at2759"/>
<dbReference type="AlphaFoldDB" id="A0A0V1BJ04"/>
<organism evidence="1 2">
    <name type="scientific">Trichinella spiralis</name>
    <name type="common">Trichina worm</name>
    <dbReference type="NCBI Taxonomy" id="6334"/>
    <lineage>
        <taxon>Eukaryota</taxon>
        <taxon>Metazoa</taxon>
        <taxon>Ecdysozoa</taxon>
        <taxon>Nematoda</taxon>
        <taxon>Enoplea</taxon>
        <taxon>Dorylaimia</taxon>
        <taxon>Trichinellida</taxon>
        <taxon>Trichinellidae</taxon>
        <taxon>Trichinella</taxon>
    </lineage>
</organism>
<sequence>MFGVLVFSASKRLILLHMDSRLESAVDESMPFELSNTKLKVEFSFLPLLVMAEMYEISHGCALQSLSSGQLHVSFIFPPVGYYTVLIVTNSRPEADRWTDVAELALRIGLGPRLQRPVVTEQIKLIVSTLLESAEQQLVIGRRTSANYEYFRTMLTCFGDSLYNNHGFGLLVFDGAGFHGRDADRWDPVELTALVSLARRFCPTAGCGVQLKLFLNSPNHRPTEPLLHRVYIHRLMGQFYAFALARMPHAAMIDRLAEVRLQIQHLLAEESMDTTGRTNLLKGTIGMLGKLCGDLLQLEIGVDDDGDISRIVMDWKFLKKFHTDKKLRSDAQMLAVLLDRLEKNIVKLIEKFDRDIGREKLNTLYSLASVLEEGICRLDLVNPTYEVSNYLDADACLFGLLGTAWQIRFGPPELIDDCMLKLLYWKESQLTRTNMLCQCTDTNVFAIIRLDVIVHHKMKRWWFDIFKLTKKRNTELVTNRFFLIASYASHVNPTLAMEQTICLAQHLTNVFHECWYSKLEVIPFGVEEKVGFCEEKFSQEHEDWPNDEQGAVLFIFQIFQIYGIFGCDDDGGSVAIGVAIVQWRFCRQLLSRWTSVGGVCLALEIGVKFDLSSMWIERMTTAGHQCGGKALLVRDDGRQRACSCSLPSGGPSIRKRQCQFVHRPLCSGSVPGRLNLQKFDKHYLFIDLFSYHLHHQGSGFCTFPGARFYLHSRQSYLLILSLLARWL</sequence>
<gene>
    <name evidence="1" type="ORF">T01_15473</name>
</gene>